<dbReference type="KEGG" id="bths:CNY62_06030"/>
<dbReference type="SUPFAM" id="SSF90123">
    <property type="entry name" value="ABC transporter transmembrane region"/>
    <property type="match status" value="1"/>
</dbReference>
<dbReference type="Pfam" id="PF00005">
    <property type="entry name" value="ABC_tran"/>
    <property type="match status" value="1"/>
</dbReference>
<evidence type="ECO:0000256" key="1">
    <source>
        <dbReference type="ARBA" id="ARBA00004651"/>
    </source>
</evidence>
<feature type="domain" description="ABC transporter" evidence="8">
    <location>
        <begin position="341"/>
        <end position="575"/>
    </location>
</feature>
<dbReference type="RefSeq" id="WP_069125023.1">
    <property type="nucleotide sequence ID" value="NZ_CP023483.1"/>
</dbReference>
<evidence type="ECO:0000256" key="6">
    <source>
        <dbReference type="ARBA" id="ARBA00023136"/>
    </source>
</evidence>
<dbReference type="InterPro" id="IPR039421">
    <property type="entry name" value="Type_1_exporter"/>
</dbReference>
<evidence type="ECO:0000313" key="11">
    <source>
        <dbReference type="Proteomes" id="UP000243591"/>
    </source>
</evidence>
<keyword evidence="2 7" id="KW-0812">Transmembrane</keyword>
<keyword evidence="6 7" id="KW-0472">Membrane</keyword>
<name>A0A1D2M062_BROTH</name>
<feature type="transmembrane region" description="Helical" evidence="7">
    <location>
        <begin position="135"/>
        <end position="155"/>
    </location>
</feature>
<dbReference type="PANTHER" id="PTHR43394:SF1">
    <property type="entry name" value="ATP-BINDING CASSETTE SUB-FAMILY B MEMBER 10, MITOCHONDRIAL"/>
    <property type="match status" value="1"/>
</dbReference>
<sequence>MLQDSWIRPYVKKYRRMFIGVLTLGTLTFILSGALMYVSGYLITKSATQPESILMVYVPTVAVRAFGIGRSVSRYTERLTSHNLILRILAEMRSRLYRVIEPQALFIRKRFKTGDMLGALSNDIEHLQDYYLKTLFPAVVSLIIYAIVIVAIGAWSIPFAILLGCLIGLLVFVGPLLSMLYVGAKNEQLKAGRGQLYNKFADAILGMSDWIFSGQSQVFVKKYDLLEEELLVIENRKNRFTAYRDFLSQLIIGIGVVLIIWWSNEQVGLGVFSPTLVAAFALALLSLGEVFMPVASAISERTTYVASVQRLHAMEDNSLPNWEAEGKEAEKTMIFPEMAPLKVERLGYQYPGSAAKVINNLSLTIQPGEKWAIIGRSGTGKSTLLQLLQGVLQADSGFVTYGDINLATVGVHGSDLMGVLNQKAYLFDTTVENNIRMGKMTAKSEEIRAVAKQVGLDDLISQLPNGYKTQMQEAGERFSGGERQRIALARVLLQETPIVILDEPTIGLDPITEKELLATMFETLKNKTVIWVTHHLIGVEKMDNIIFLENGSIELEGKHNQLLATNERYQRLYQLDKPSFDFER</sequence>
<reference evidence="10 11" key="1">
    <citation type="submission" date="2017-09" db="EMBL/GenBank/DDBJ databases">
        <title>Complete Genome Sequences of Two Strains of the Meat Spoilage Bacterium Brochothrix thermosphacta Isolated from Ground Chicken.</title>
        <authorList>
            <person name="Paoli G.C."/>
            <person name="Wijey C."/>
            <person name="Chen C.-Y."/>
            <person name="Nguyen L."/>
            <person name="Yan X."/>
            <person name="Irwin P.L."/>
        </authorList>
    </citation>
    <scope>NUCLEOTIDE SEQUENCE [LARGE SCALE GENOMIC DNA]</scope>
    <source>
        <strain evidence="10 11">BI</strain>
    </source>
</reference>
<evidence type="ECO:0000256" key="3">
    <source>
        <dbReference type="ARBA" id="ARBA00022741"/>
    </source>
</evidence>
<dbReference type="GO" id="GO:0005524">
    <property type="term" value="F:ATP binding"/>
    <property type="evidence" value="ECO:0007669"/>
    <property type="project" value="UniProtKB-KW"/>
</dbReference>
<dbReference type="InterPro" id="IPR017871">
    <property type="entry name" value="ABC_transporter-like_CS"/>
</dbReference>
<evidence type="ECO:0000256" key="7">
    <source>
        <dbReference type="SAM" id="Phobius"/>
    </source>
</evidence>
<dbReference type="GO" id="GO:0016887">
    <property type="term" value="F:ATP hydrolysis activity"/>
    <property type="evidence" value="ECO:0007669"/>
    <property type="project" value="InterPro"/>
</dbReference>
<keyword evidence="5 7" id="KW-1133">Transmembrane helix</keyword>
<evidence type="ECO:0000256" key="2">
    <source>
        <dbReference type="ARBA" id="ARBA00022692"/>
    </source>
</evidence>
<dbReference type="SUPFAM" id="SSF52540">
    <property type="entry name" value="P-loop containing nucleoside triphosphate hydrolases"/>
    <property type="match status" value="1"/>
</dbReference>
<dbReference type="SMART" id="SM00382">
    <property type="entry name" value="AAA"/>
    <property type="match status" value="1"/>
</dbReference>
<dbReference type="PROSITE" id="PS50893">
    <property type="entry name" value="ABC_TRANSPORTER_2"/>
    <property type="match status" value="1"/>
</dbReference>
<keyword evidence="11" id="KW-1185">Reference proteome</keyword>
<feature type="transmembrane region" description="Helical" evidence="7">
    <location>
        <begin position="54"/>
        <end position="72"/>
    </location>
</feature>
<dbReference type="InterPro" id="IPR011527">
    <property type="entry name" value="ABC1_TM_dom"/>
</dbReference>
<feature type="domain" description="ABC transmembrane type-1" evidence="9">
    <location>
        <begin position="19"/>
        <end position="303"/>
    </location>
</feature>
<dbReference type="PANTHER" id="PTHR43394">
    <property type="entry name" value="ATP-DEPENDENT PERMEASE MDL1, MITOCHONDRIAL"/>
    <property type="match status" value="1"/>
</dbReference>
<organism evidence="10 11">
    <name type="scientific">Brochothrix thermosphacta</name>
    <name type="common">Microbacterium thermosphactum</name>
    <dbReference type="NCBI Taxonomy" id="2756"/>
    <lineage>
        <taxon>Bacteria</taxon>
        <taxon>Bacillati</taxon>
        <taxon>Bacillota</taxon>
        <taxon>Bacilli</taxon>
        <taxon>Bacillales</taxon>
        <taxon>Listeriaceae</taxon>
        <taxon>Brochothrix</taxon>
    </lineage>
</organism>
<dbReference type="InterPro" id="IPR027417">
    <property type="entry name" value="P-loop_NTPase"/>
</dbReference>
<dbReference type="NCBIfam" id="TIGR02868">
    <property type="entry name" value="CydC"/>
    <property type="match status" value="1"/>
</dbReference>
<protein>
    <submittedName>
        <fullName evidence="10">Thiol reductant ABC exporter subunit CydC</fullName>
    </submittedName>
</protein>
<accession>A0A1D2M062</accession>
<dbReference type="InterPro" id="IPR036640">
    <property type="entry name" value="ABC1_TM_sf"/>
</dbReference>
<dbReference type="EMBL" id="CP023483">
    <property type="protein sequence ID" value="ATF25997.1"/>
    <property type="molecule type" value="Genomic_DNA"/>
</dbReference>
<dbReference type="GO" id="GO:0015421">
    <property type="term" value="F:ABC-type oligopeptide transporter activity"/>
    <property type="evidence" value="ECO:0007669"/>
    <property type="project" value="TreeGrafter"/>
</dbReference>
<evidence type="ECO:0000259" key="8">
    <source>
        <dbReference type="PROSITE" id="PS50893"/>
    </source>
</evidence>
<dbReference type="GO" id="GO:0005886">
    <property type="term" value="C:plasma membrane"/>
    <property type="evidence" value="ECO:0007669"/>
    <property type="project" value="UniProtKB-SubCell"/>
</dbReference>
<dbReference type="GO" id="GO:0045454">
    <property type="term" value="P:cell redox homeostasis"/>
    <property type="evidence" value="ECO:0007669"/>
    <property type="project" value="InterPro"/>
</dbReference>
<dbReference type="Proteomes" id="UP000243591">
    <property type="component" value="Chromosome"/>
</dbReference>
<dbReference type="PROSITE" id="PS50929">
    <property type="entry name" value="ABC_TM1F"/>
    <property type="match status" value="1"/>
</dbReference>
<dbReference type="GO" id="GO:0034775">
    <property type="term" value="P:glutathione transmembrane transport"/>
    <property type="evidence" value="ECO:0007669"/>
    <property type="project" value="InterPro"/>
</dbReference>
<dbReference type="InterPro" id="IPR003439">
    <property type="entry name" value="ABC_transporter-like_ATP-bd"/>
</dbReference>
<evidence type="ECO:0000256" key="5">
    <source>
        <dbReference type="ARBA" id="ARBA00022989"/>
    </source>
</evidence>
<evidence type="ECO:0000313" key="10">
    <source>
        <dbReference type="EMBL" id="ATF25997.1"/>
    </source>
</evidence>
<proteinExistence type="predicted"/>
<evidence type="ECO:0000259" key="9">
    <source>
        <dbReference type="PROSITE" id="PS50929"/>
    </source>
</evidence>
<evidence type="ECO:0000256" key="4">
    <source>
        <dbReference type="ARBA" id="ARBA00022840"/>
    </source>
</evidence>
<keyword evidence="3" id="KW-0547">Nucleotide-binding</keyword>
<dbReference type="AlphaFoldDB" id="A0A1D2M062"/>
<feature type="transmembrane region" description="Helical" evidence="7">
    <location>
        <begin position="161"/>
        <end position="183"/>
    </location>
</feature>
<dbReference type="OrthoDB" id="9802264at2"/>
<feature type="transmembrane region" description="Helical" evidence="7">
    <location>
        <begin position="21"/>
        <end position="42"/>
    </location>
</feature>
<feature type="transmembrane region" description="Helical" evidence="7">
    <location>
        <begin position="269"/>
        <end position="291"/>
    </location>
</feature>
<dbReference type="PROSITE" id="PS00211">
    <property type="entry name" value="ABC_TRANSPORTER_1"/>
    <property type="match status" value="1"/>
</dbReference>
<dbReference type="Gene3D" id="1.20.1560.10">
    <property type="entry name" value="ABC transporter type 1, transmembrane domain"/>
    <property type="match status" value="1"/>
</dbReference>
<comment type="subcellular location">
    <subcellularLocation>
        <location evidence="1">Cell membrane</location>
        <topology evidence="1">Multi-pass membrane protein</topology>
    </subcellularLocation>
</comment>
<dbReference type="InterPro" id="IPR003593">
    <property type="entry name" value="AAA+_ATPase"/>
</dbReference>
<dbReference type="STRING" id="2756.BFR44_05775"/>
<feature type="transmembrane region" description="Helical" evidence="7">
    <location>
        <begin position="246"/>
        <end position="263"/>
    </location>
</feature>
<dbReference type="InterPro" id="IPR014223">
    <property type="entry name" value="ABC_CydC/D"/>
</dbReference>
<keyword evidence="4" id="KW-0067">ATP-binding</keyword>
<dbReference type="Gene3D" id="3.40.50.300">
    <property type="entry name" value="P-loop containing nucleotide triphosphate hydrolases"/>
    <property type="match status" value="1"/>
</dbReference>
<gene>
    <name evidence="10" type="primary">cydC</name>
    <name evidence="10" type="ORF">CNY62_06030</name>
</gene>